<gene>
    <name evidence="7" type="ORF">C7B64_15440</name>
</gene>
<dbReference type="Pfam" id="PF07963">
    <property type="entry name" value="N_methyl"/>
    <property type="match status" value="1"/>
</dbReference>
<evidence type="ECO:0000256" key="4">
    <source>
        <dbReference type="ARBA" id="ARBA00022989"/>
    </source>
</evidence>
<dbReference type="PROSITE" id="PS00409">
    <property type="entry name" value="PROKAR_NTER_METHYL"/>
    <property type="match status" value="1"/>
</dbReference>
<reference evidence="7 8" key="1">
    <citation type="submission" date="2018-02" db="EMBL/GenBank/DDBJ databases">
        <authorList>
            <person name="Cohen D.B."/>
            <person name="Kent A.D."/>
        </authorList>
    </citation>
    <scope>NUCLEOTIDE SEQUENCE [LARGE SCALE GENOMIC DNA]</scope>
    <source>
        <strain evidence="7 8">CCAP 1448/3</strain>
    </source>
</reference>
<dbReference type="OrthoDB" id="467711at2"/>
<comment type="caution">
    <text evidence="7">The sequence shown here is derived from an EMBL/GenBank/DDBJ whole genome shotgun (WGS) entry which is preliminary data.</text>
</comment>
<dbReference type="NCBIfam" id="TIGR02532">
    <property type="entry name" value="IV_pilin_GFxxxE"/>
    <property type="match status" value="1"/>
</dbReference>
<dbReference type="InterPro" id="IPR031975">
    <property type="entry name" value="Pilin_GH"/>
</dbReference>
<proteinExistence type="predicted"/>
<dbReference type="PANTHER" id="PTHR30093">
    <property type="entry name" value="GENERAL SECRETION PATHWAY PROTEIN G"/>
    <property type="match status" value="1"/>
</dbReference>
<dbReference type="SUPFAM" id="SSF54523">
    <property type="entry name" value="Pili subunits"/>
    <property type="match status" value="1"/>
</dbReference>
<reference evidence="7 8" key="2">
    <citation type="submission" date="2018-03" db="EMBL/GenBank/DDBJ databases">
        <title>The ancient ancestry and fast evolution of plastids.</title>
        <authorList>
            <person name="Moore K.R."/>
            <person name="Magnabosco C."/>
            <person name="Momper L."/>
            <person name="Gold D.A."/>
            <person name="Bosak T."/>
            <person name="Fournier G.P."/>
        </authorList>
    </citation>
    <scope>NUCLEOTIDE SEQUENCE [LARGE SCALE GENOMIC DNA]</scope>
    <source>
        <strain evidence="7 8">CCAP 1448/3</strain>
    </source>
</reference>
<name>A0A2T1C148_9CYAN</name>
<dbReference type="InterPro" id="IPR000983">
    <property type="entry name" value="Bac_GSPG_pilin"/>
</dbReference>
<dbReference type="GO" id="GO:0016020">
    <property type="term" value="C:membrane"/>
    <property type="evidence" value="ECO:0007669"/>
    <property type="project" value="UniProtKB-SubCell"/>
</dbReference>
<keyword evidence="8" id="KW-1185">Reference proteome</keyword>
<evidence type="ECO:0000256" key="6">
    <source>
        <dbReference type="SAM" id="Phobius"/>
    </source>
</evidence>
<dbReference type="PANTHER" id="PTHR30093:SF44">
    <property type="entry name" value="TYPE II SECRETION SYSTEM CORE PROTEIN G"/>
    <property type="match status" value="1"/>
</dbReference>
<keyword evidence="5 6" id="KW-0472">Membrane</keyword>
<comment type="subcellular location">
    <subcellularLocation>
        <location evidence="1">Membrane</location>
        <topology evidence="1">Single-pass membrane protein</topology>
    </subcellularLocation>
</comment>
<dbReference type="AlphaFoldDB" id="A0A2T1C148"/>
<protein>
    <submittedName>
        <fullName evidence="7">Prepilin-type cleavage/methylation domain-containing protein</fullName>
    </submittedName>
</protein>
<dbReference type="Pfam" id="PF16734">
    <property type="entry name" value="Pilin_GH"/>
    <property type="match status" value="1"/>
</dbReference>
<dbReference type="EMBL" id="PVWJ01000078">
    <property type="protein sequence ID" value="PSB01989.1"/>
    <property type="molecule type" value="Genomic_DNA"/>
</dbReference>
<dbReference type="InterPro" id="IPR045584">
    <property type="entry name" value="Pilin-like"/>
</dbReference>
<dbReference type="PRINTS" id="PR00813">
    <property type="entry name" value="BCTERIALGSPG"/>
</dbReference>
<dbReference type="Gene3D" id="3.30.700.10">
    <property type="entry name" value="Glycoprotein, Type 4 Pilin"/>
    <property type="match status" value="1"/>
</dbReference>
<sequence length="184" mass="19156">MKTELKAKFLQHLNKKRADKGFTLIELLVVIIIIGILAAIALPTFLNQTAKGKQAEAKSNISSINRTQTSYRAEKSAFAANFNQLALGTLNSTTGTATTVNYSYTVVGGNDSASVVAQSNDTSLKSYSGGTSRYVNSESQSVMTSIICEALQPGTGTPALINAITGGNTGSAPGCNTTNASPVE</sequence>
<evidence type="ECO:0000256" key="5">
    <source>
        <dbReference type="ARBA" id="ARBA00023136"/>
    </source>
</evidence>
<evidence type="ECO:0000313" key="7">
    <source>
        <dbReference type="EMBL" id="PSB01989.1"/>
    </source>
</evidence>
<keyword evidence="4 6" id="KW-1133">Transmembrane helix</keyword>
<feature type="transmembrane region" description="Helical" evidence="6">
    <location>
        <begin position="21"/>
        <end position="46"/>
    </location>
</feature>
<organism evidence="7 8">
    <name type="scientific">Merismopedia glauca CCAP 1448/3</name>
    <dbReference type="NCBI Taxonomy" id="1296344"/>
    <lineage>
        <taxon>Bacteria</taxon>
        <taxon>Bacillati</taxon>
        <taxon>Cyanobacteriota</taxon>
        <taxon>Cyanophyceae</taxon>
        <taxon>Synechococcales</taxon>
        <taxon>Merismopediaceae</taxon>
        <taxon>Merismopedia</taxon>
    </lineage>
</organism>
<accession>A0A2T1C148</accession>
<dbReference type="GO" id="GO:0015627">
    <property type="term" value="C:type II protein secretion system complex"/>
    <property type="evidence" value="ECO:0007669"/>
    <property type="project" value="InterPro"/>
</dbReference>
<evidence type="ECO:0000256" key="2">
    <source>
        <dbReference type="ARBA" id="ARBA00022481"/>
    </source>
</evidence>
<evidence type="ECO:0000256" key="3">
    <source>
        <dbReference type="ARBA" id="ARBA00022692"/>
    </source>
</evidence>
<dbReference type="Proteomes" id="UP000238762">
    <property type="component" value="Unassembled WGS sequence"/>
</dbReference>
<dbReference type="InterPro" id="IPR012902">
    <property type="entry name" value="N_methyl_site"/>
</dbReference>
<keyword evidence="2" id="KW-0488">Methylation</keyword>
<dbReference type="RefSeq" id="WP_106289554.1">
    <property type="nucleotide sequence ID" value="NZ_CAWNTC010000106.1"/>
</dbReference>
<evidence type="ECO:0000313" key="8">
    <source>
        <dbReference type="Proteomes" id="UP000238762"/>
    </source>
</evidence>
<evidence type="ECO:0000256" key="1">
    <source>
        <dbReference type="ARBA" id="ARBA00004167"/>
    </source>
</evidence>
<keyword evidence="3 6" id="KW-0812">Transmembrane</keyword>
<dbReference type="GO" id="GO:0015628">
    <property type="term" value="P:protein secretion by the type II secretion system"/>
    <property type="evidence" value="ECO:0007669"/>
    <property type="project" value="InterPro"/>
</dbReference>